<organism evidence="9 12">
    <name type="scientific">Pediococcus damnosus</name>
    <dbReference type="NCBI Taxonomy" id="51663"/>
    <lineage>
        <taxon>Bacteria</taxon>
        <taxon>Bacillati</taxon>
        <taxon>Bacillota</taxon>
        <taxon>Bacilli</taxon>
        <taxon>Lactobacillales</taxon>
        <taxon>Lactobacillaceae</taxon>
        <taxon>Pediococcus</taxon>
    </lineage>
</organism>
<keyword evidence="3" id="KW-1003">Cell membrane</keyword>
<protein>
    <submittedName>
        <fullName evidence="9">Permease of the major facilitator superfamily</fullName>
    </submittedName>
</protein>
<feature type="transmembrane region" description="Helical" evidence="7">
    <location>
        <begin position="264"/>
        <end position="284"/>
    </location>
</feature>
<evidence type="ECO:0000313" key="9">
    <source>
        <dbReference type="EMBL" id="AMV63011.1"/>
    </source>
</evidence>
<dbReference type="GeneID" id="57276329"/>
<feature type="transmembrane region" description="Helical" evidence="7">
    <location>
        <begin position="225"/>
        <end position="244"/>
    </location>
</feature>
<keyword evidence="11" id="KW-1185">Reference proteome</keyword>
<name>A0A0R2HLF6_9LACO</name>
<keyword evidence="2" id="KW-0813">Transport</keyword>
<evidence type="ECO:0000313" key="12">
    <source>
        <dbReference type="Proteomes" id="UP000076405"/>
    </source>
</evidence>
<dbReference type="EMBL" id="CP012288">
    <property type="protein sequence ID" value="AMV67102.1"/>
    <property type="molecule type" value="Genomic_DNA"/>
</dbReference>
<dbReference type="Gene3D" id="1.20.1250.20">
    <property type="entry name" value="MFS general substrate transporter like domains"/>
    <property type="match status" value="1"/>
</dbReference>
<feature type="transmembrane region" description="Helical" evidence="7">
    <location>
        <begin position="42"/>
        <end position="63"/>
    </location>
</feature>
<evidence type="ECO:0000256" key="4">
    <source>
        <dbReference type="ARBA" id="ARBA00022692"/>
    </source>
</evidence>
<evidence type="ECO:0000313" key="11">
    <source>
        <dbReference type="Proteomes" id="UP000076244"/>
    </source>
</evidence>
<feature type="transmembrane region" description="Helical" evidence="7">
    <location>
        <begin position="171"/>
        <end position="190"/>
    </location>
</feature>
<dbReference type="GO" id="GO:0022857">
    <property type="term" value="F:transmembrane transporter activity"/>
    <property type="evidence" value="ECO:0007669"/>
    <property type="project" value="InterPro"/>
</dbReference>
<feature type="transmembrane region" description="Helical" evidence="7">
    <location>
        <begin position="75"/>
        <end position="94"/>
    </location>
</feature>
<dbReference type="AlphaFoldDB" id="A0A0R2HLF6"/>
<evidence type="ECO:0000256" key="7">
    <source>
        <dbReference type="SAM" id="Phobius"/>
    </source>
</evidence>
<keyword evidence="5 7" id="KW-1133">Transmembrane helix</keyword>
<gene>
    <name evidence="9" type="ORF">ADU70_1527</name>
    <name evidence="10" type="ORF">ADU72_1169</name>
</gene>
<evidence type="ECO:0000256" key="6">
    <source>
        <dbReference type="ARBA" id="ARBA00023136"/>
    </source>
</evidence>
<feature type="transmembrane region" description="Helical" evidence="7">
    <location>
        <begin position="12"/>
        <end position="36"/>
    </location>
</feature>
<dbReference type="Proteomes" id="UP000076244">
    <property type="component" value="Chromosome"/>
</dbReference>
<feature type="transmembrane region" description="Helical" evidence="7">
    <location>
        <begin position="388"/>
        <end position="409"/>
    </location>
</feature>
<feature type="transmembrane region" description="Helical" evidence="7">
    <location>
        <begin position="360"/>
        <end position="382"/>
    </location>
</feature>
<evidence type="ECO:0000256" key="5">
    <source>
        <dbReference type="ARBA" id="ARBA00022989"/>
    </source>
</evidence>
<dbReference type="GO" id="GO:0005886">
    <property type="term" value="C:plasma membrane"/>
    <property type="evidence" value="ECO:0007669"/>
    <property type="project" value="UniProtKB-SubCell"/>
</dbReference>
<evidence type="ECO:0000256" key="2">
    <source>
        <dbReference type="ARBA" id="ARBA00022448"/>
    </source>
</evidence>
<dbReference type="PROSITE" id="PS50850">
    <property type="entry name" value="MFS"/>
    <property type="match status" value="1"/>
</dbReference>
<feature type="transmembrane region" description="Helical" evidence="7">
    <location>
        <begin position="291"/>
        <end position="310"/>
    </location>
</feature>
<dbReference type="KEGG" id="pdm:ADU72_1169"/>
<dbReference type="CDD" id="cd06173">
    <property type="entry name" value="MFS_MefA_like"/>
    <property type="match status" value="1"/>
</dbReference>
<dbReference type="RefSeq" id="WP_056986018.1">
    <property type="nucleotide sequence ID" value="NZ_BAAAXI010000020.1"/>
</dbReference>
<evidence type="ECO:0000256" key="1">
    <source>
        <dbReference type="ARBA" id="ARBA00004651"/>
    </source>
</evidence>
<proteinExistence type="predicted"/>
<feature type="transmembrane region" description="Helical" evidence="7">
    <location>
        <begin position="149"/>
        <end position="165"/>
    </location>
</feature>
<feature type="domain" description="Major facilitator superfamily (MFS) profile" evidence="8">
    <location>
        <begin position="9"/>
        <end position="413"/>
    </location>
</feature>
<dbReference type="InterPro" id="IPR011701">
    <property type="entry name" value="MFS"/>
</dbReference>
<comment type="subcellular location">
    <subcellularLocation>
        <location evidence="1">Cell membrane</location>
        <topology evidence="1">Multi-pass membrane protein</topology>
    </subcellularLocation>
</comment>
<dbReference type="OrthoDB" id="9775268at2"/>
<feature type="transmembrane region" description="Helical" evidence="7">
    <location>
        <begin position="106"/>
        <end position="128"/>
    </location>
</feature>
<dbReference type="EMBL" id="CP012275">
    <property type="protein sequence ID" value="AMV63011.1"/>
    <property type="molecule type" value="Genomic_DNA"/>
</dbReference>
<dbReference type="PANTHER" id="PTHR43266">
    <property type="entry name" value="MACROLIDE-EFFLUX PROTEIN"/>
    <property type="match status" value="1"/>
</dbReference>
<keyword evidence="4 7" id="KW-0812">Transmembrane</keyword>
<feature type="transmembrane region" description="Helical" evidence="7">
    <location>
        <begin position="322"/>
        <end position="339"/>
    </location>
</feature>
<dbReference type="SUPFAM" id="SSF103473">
    <property type="entry name" value="MFS general substrate transporter"/>
    <property type="match status" value="1"/>
</dbReference>
<accession>A0A0R2HLF6</accession>
<dbReference type="InterPro" id="IPR036259">
    <property type="entry name" value="MFS_trans_sf"/>
</dbReference>
<evidence type="ECO:0000259" key="8">
    <source>
        <dbReference type="PROSITE" id="PS50850"/>
    </source>
</evidence>
<dbReference type="PANTHER" id="PTHR43266:SF2">
    <property type="entry name" value="MAJOR FACILITATOR SUPERFAMILY (MFS) PROFILE DOMAIN-CONTAINING PROTEIN"/>
    <property type="match status" value="1"/>
</dbReference>
<dbReference type="InterPro" id="IPR020846">
    <property type="entry name" value="MFS_dom"/>
</dbReference>
<dbReference type="Proteomes" id="UP000076405">
    <property type="component" value="Chromosome"/>
</dbReference>
<evidence type="ECO:0000256" key="3">
    <source>
        <dbReference type="ARBA" id="ARBA00022475"/>
    </source>
</evidence>
<evidence type="ECO:0000313" key="10">
    <source>
        <dbReference type="EMBL" id="AMV67102.1"/>
    </source>
</evidence>
<dbReference type="Pfam" id="PF07690">
    <property type="entry name" value="MFS_1"/>
    <property type="match status" value="1"/>
</dbReference>
<sequence>MNKFKLSAQTIKLLIIKFTGTFGSGMLSFAIGLYILHRTGSALGMGISLITGPLVSLILTPFVGFIVDTFNHRKIMIMAQITTSLGLLLFGFVFRLWPAQYYPELIGLIIILQITDNFLGTTLTASLVQLFDSDELQRVNSLNQSISSLASFLAPVVGAFVYTLVSIDSFAFIEIGFEVIALVTIAFLHFSKPIPNSTPEIKKTGSSETVWQNFRTGFQYLRNQHLMSLLIVSAAAINFFFSALNVGQPYLLVTTLKLSNTQYGVTDSAFAVGMFLGGILLSLLKLKHHPIIISYLNIAFLSFILIATGVPEVLGWSSSLNTLYFIGLNVLNGGILVFINTPMSTYMQQLIPQHMQGRIFSLDSTISMLLMPVGTLIFGFLFDHVAALPVFLLTGIALLVFTISILTLMRKQKLLDLPENTVEQEIKE</sequence>
<reference evidence="11 12" key="1">
    <citation type="journal article" date="2016" name="PLoS ONE">
        <title>The Identification of Novel Diagnostic Marker Genes for the Detection of Beer Spoiling Pediococcus damnosus Strains Using the BlAst Diagnostic Gene findEr.</title>
        <authorList>
            <person name="Behr J."/>
            <person name="Geissler A.J."/>
            <person name="Schmid J."/>
            <person name="Zehe A."/>
            <person name="Vogel R.F."/>
        </authorList>
    </citation>
    <scope>NUCLEOTIDE SEQUENCE [LARGE SCALE GENOMIC DNA]</scope>
    <source>
        <strain evidence="9 12">TMW 2.1533</strain>
        <strain evidence="10 11">TMW 2.1535</strain>
    </source>
</reference>
<keyword evidence="6 7" id="KW-0472">Membrane</keyword>